<dbReference type="Pfam" id="PF03763">
    <property type="entry name" value="Remorin_C"/>
    <property type="match status" value="1"/>
</dbReference>
<dbReference type="AlphaFoldDB" id="A0A0K9P7L7"/>
<evidence type="ECO:0000313" key="5">
    <source>
        <dbReference type="Proteomes" id="UP000036987"/>
    </source>
</evidence>
<dbReference type="STRING" id="29655.A0A0K9P7L7"/>
<dbReference type="PANTHER" id="PTHR31775">
    <property type="entry name" value="OS02G0117200 PROTEIN"/>
    <property type="match status" value="1"/>
</dbReference>
<evidence type="ECO:0000256" key="2">
    <source>
        <dbReference type="SAM" id="Coils"/>
    </source>
</evidence>
<sequence length="198" mass="22266">MGKEEVKKETPAPVAPVAKVSAPEAVDEIEKKAMLPPQPVAPPVCEEGKPDVAVHEAEVKKETKDEKCEEVVNERDAELTKLETEKRLSLVTAWEDNEKTKSSNKAIKEISAINHEESKKKVALEAQIKKVEEELEKKKIETVSKMKLKLETIHKECEEKRTQAETRHKEEDAKTDELAKKYRVTGITPTKILGCFGV</sequence>
<protein>
    <submittedName>
        <fullName evidence="4">Remorin</fullName>
    </submittedName>
</protein>
<comment type="caution">
    <text evidence="4">The sequence shown here is derived from an EMBL/GenBank/DDBJ whole genome shotgun (WGS) entry which is preliminary data.</text>
</comment>
<dbReference type="OMA" id="TIHKECE"/>
<comment type="similarity">
    <text evidence="1">Belongs to the remorin family.</text>
</comment>
<name>A0A0K9P7L7_ZOSMR</name>
<dbReference type="InterPro" id="IPR005516">
    <property type="entry name" value="Remorin_C"/>
</dbReference>
<dbReference type="Proteomes" id="UP000036987">
    <property type="component" value="Unassembled WGS sequence"/>
</dbReference>
<keyword evidence="5" id="KW-1185">Reference proteome</keyword>
<accession>A0A0K9P7L7</accession>
<dbReference type="OrthoDB" id="684343at2759"/>
<gene>
    <name evidence="4" type="ORF">ZOSMA_37G01090</name>
</gene>
<dbReference type="PANTHER" id="PTHR31775:SF5">
    <property type="entry name" value="REMORIN 1.4"/>
    <property type="match status" value="1"/>
</dbReference>
<evidence type="ECO:0000259" key="3">
    <source>
        <dbReference type="Pfam" id="PF03763"/>
    </source>
</evidence>
<evidence type="ECO:0000313" key="4">
    <source>
        <dbReference type="EMBL" id="KMZ64227.1"/>
    </source>
</evidence>
<feature type="coiled-coil region" evidence="2">
    <location>
        <begin position="114"/>
        <end position="174"/>
    </location>
</feature>
<proteinExistence type="inferred from homology"/>
<reference evidence="5" key="1">
    <citation type="journal article" date="2016" name="Nature">
        <title>The genome of the seagrass Zostera marina reveals angiosperm adaptation to the sea.</title>
        <authorList>
            <person name="Olsen J.L."/>
            <person name="Rouze P."/>
            <person name="Verhelst B."/>
            <person name="Lin Y.-C."/>
            <person name="Bayer T."/>
            <person name="Collen J."/>
            <person name="Dattolo E."/>
            <person name="De Paoli E."/>
            <person name="Dittami S."/>
            <person name="Maumus F."/>
            <person name="Michel G."/>
            <person name="Kersting A."/>
            <person name="Lauritano C."/>
            <person name="Lohaus R."/>
            <person name="Toepel M."/>
            <person name="Tonon T."/>
            <person name="Vanneste K."/>
            <person name="Amirebrahimi M."/>
            <person name="Brakel J."/>
            <person name="Bostroem C."/>
            <person name="Chovatia M."/>
            <person name="Grimwood J."/>
            <person name="Jenkins J.W."/>
            <person name="Jueterbock A."/>
            <person name="Mraz A."/>
            <person name="Stam W.T."/>
            <person name="Tice H."/>
            <person name="Bornberg-Bauer E."/>
            <person name="Green P.J."/>
            <person name="Pearson G.A."/>
            <person name="Procaccini G."/>
            <person name="Duarte C.M."/>
            <person name="Schmutz J."/>
            <person name="Reusch T.B.H."/>
            <person name="Van de Peer Y."/>
        </authorList>
    </citation>
    <scope>NUCLEOTIDE SEQUENCE [LARGE SCALE GENOMIC DNA]</scope>
    <source>
        <strain evidence="5">cv. Finnish</strain>
    </source>
</reference>
<organism evidence="4 5">
    <name type="scientific">Zostera marina</name>
    <name type="common">Eelgrass</name>
    <dbReference type="NCBI Taxonomy" id="29655"/>
    <lineage>
        <taxon>Eukaryota</taxon>
        <taxon>Viridiplantae</taxon>
        <taxon>Streptophyta</taxon>
        <taxon>Embryophyta</taxon>
        <taxon>Tracheophyta</taxon>
        <taxon>Spermatophyta</taxon>
        <taxon>Magnoliopsida</taxon>
        <taxon>Liliopsida</taxon>
        <taxon>Zosteraceae</taxon>
        <taxon>Zostera</taxon>
    </lineage>
</organism>
<dbReference type="EMBL" id="LFYR01001173">
    <property type="protein sequence ID" value="KMZ64227.1"/>
    <property type="molecule type" value="Genomic_DNA"/>
</dbReference>
<feature type="domain" description="Remorin C-terminal" evidence="3">
    <location>
        <begin position="86"/>
        <end position="191"/>
    </location>
</feature>
<evidence type="ECO:0000256" key="1">
    <source>
        <dbReference type="ARBA" id="ARBA00005711"/>
    </source>
</evidence>
<keyword evidence="2" id="KW-0175">Coiled coil</keyword>